<dbReference type="SMART" id="SM00400">
    <property type="entry name" value="ZnF_CHCC"/>
    <property type="match status" value="1"/>
</dbReference>
<dbReference type="Pfam" id="PF01807">
    <property type="entry name" value="Zn_ribbon_DnaG"/>
    <property type="match status" value="1"/>
</dbReference>
<keyword evidence="5 12" id="KW-0235">DNA replication</keyword>
<dbReference type="FunFam" id="3.90.580.10:FF:000001">
    <property type="entry name" value="DNA primase"/>
    <property type="match status" value="1"/>
</dbReference>
<evidence type="ECO:0000256" key="7">
    <source>
        <dbReference type="ARBA" id="ARBA00022771"/>
    </source>
</evidence>
<dbReference type="KEGG" id="pyt:PKF023_15480"/>
<dbReference type="EMBL" id="AP026973">
    <property type="protein sequence ID" value="BDT77745.1"/>
    <property type="molecule type" value="Genomic_DNA"/>
</dbReference>
<comment type="function">
    <text evidence="12">RNA polymerase that catalyzes the synthesis of short RNA molecules used as primers for DNA polymerase during DNA replication.</text>
</comment>
<dbReference type="Gene3D" id="3.90.580.10">
    <property type="entry name" value="Zinc finger, CHC2-type domain"/>
    <property type="match status" value="1"/>
</dbReference>
<reference evidence="15" key="1">
    <citation type="submission" date="2022-11" db="EMBL/GenBank/DDBJ databases">
        <title>Complete Genome Sequences of three Polynucleobacter sp. Subcluster PnecC Strains KF022, KF023, and KF032 Isolated from a Shallow Eutrophic Lake in Japan.</title>
        <authorList>
            <person name="Ogata Y."/>
            <person name="Watanabe K."/>
            <person name="Takemine S."/>
            <person name="Shindo C."/>
            <person name="Kurokawa R."/>
            <person name="Suda W."/>
        </authorList>
    </citation>
    <scope>NUCLEOTIDE SEQUENCE</scope>
    <source>
        <strain evidence="15">KF023</strain>
    </source>
</reference>
<comment type="cofactor">
    <cofactor evidence="12">
        <name>Zn(2+)</name>
        <dbReference type="ChEBI" id="CHEBI:29105"/>
    </cofactor>
    <text evidence="12">Binds 1 zinc ion per monomer.</text>
</comment>
<keyword evidence="3 12" id="KW-0808">Transferase</keyword>
<evidence type="ECO:0000256" key="9">
    <source>
        <dbReference type="ARBA" id="ARBA00022842"/>
    </source>
</evidence>
<keyword evidence="2 12" id="KW-0639">Primosome</keyword>
<dbReference type="PANTHER" id="PTHR30313">
    <property type="entry name" value="DNA PRIMASE"/>
    <property type="match status" value="1"/>
</dbReference>
<keyword evidence="1 12" id="KW-0240">DNA-directed RNA polymerase</keyword>
<feature type="domain" description="Toprim" evidence="14">
    <location>
        <begin position="263"/>
        <end position="345"/>
    </location>
</feature>
<dbReference type="FunFam" id="3.40.1360.10:FF:000002">
    <property type="entry name" value="DNA primase"/>
    <property type="match status" value="1"/>
</dbReference>
<name>A0A9C7FAY1_9BURK</name>
<dbReference type="PROSITE" id="PS50880">
    <property type="entry name" value="TOPRIM"/>
    <property type="match status" value="1"/>
</dbReference>
<dbReference type="Pfam" id="PF13155">
    <property type="entry name" value="Toprim_2"/>
    <property type="match status" value="1"/>
</dbReference>
<comment type="subunit">
    <text evidence="12">Monomer. Interacts with DnaB.</text>
</comment>
<dbReference type="InterPro" id="IPR006171">
    <property type="entry name" value="TOPRIM_dom"/>
</dbReference>
<dbReference type="GO" id="GO:0000428">
    <property type="term" value="C:DNA-directed RNA polymerase complex"/>
    <property type="evidence" value="ECO:0007669"/>
    <property type="project" value="UniProtKB-KW"/>
</dbReference>
<evidence type="ECO:0000256" key="8">
    <source>
        <dbReference type="ARBA" id="ARBA00022833"/>
    </source>
</evidence>
<dbReference type="SUPFAM" id="SSF56731">
    <property type="entry name" value="DNA primase core"/>
    <property type="match status" value="1"/>
</dbReference>
<comment type="similarity">
    <text evidence="12">Belongs to the DnaG primase family.</text>
</comment>
<dbReference type="EC" id="2.7.7.101" evidence="12"/>
<dbReference type="CDD" id="cd03364">
    <property type="entry name" value="TOPRIM_DnaG_primases"/>
    <property type="match status" value="1"/>
</dbReference>
<comment type="domain">
    <text evidence="12">Contains an N-terminal zinc-binding domain, a central core domain that contains the primase activity, and a C-terminal DnaB-binding domain.</text>
</comment>
<evidence type="ECO:0000313" key="15">
    <source>
        <dbReference type="EMBL" id="BDT77745.1"/>
    </source>
</evidence>
<keyword evidence="8 12" id="KW-0862">Zinc</keyword>
<dbReference type="InterPro" id="IPR036977">
    <property type="entry name" value="DNA_primase_Znf_CHC2"/>
</dbReference>
<dbReference type="InterPro" id="IPR019475">
    <property type="entry name" value="DNA_primase_DnaB-bd"/>
</dbReference>
<dbReference type="NCBIfam" id="TIGR01391">
    <property type="entry name" value="dnaG"/>
    <property type="match status" value="1"/>
</dbReference>
<organism evidence="15">
    <name type="scientific">Polynucleobacter yangtzensis</name>
    <dbReference type="NCBI Taxonomy" id="1743159"/>
    <lineage>
        <taxon>Bacteria</taxon>
        <taxon>Pseudomonadati</taxon>
        <taxon>Pseudomonadota</taxon>
        <taxon>Betaproteobacteria</taxon>
        <taxon>Burkholderiales</taxon>
        <taxon>Burkholderiaceae</taxon>
        <taxon>Polynucleobacter</taxon>
    </lineage>
</organism>
<evidence type="ECO:0000256" key="2">
    <source>
        <dbReference type="ARBA" id="ARBA00022515"/>
    </source>
</evidence>
<keyword evidence="4 12" id="KW-0548">Nucleotidyltransferase</keyword>
<dbReference type="RefSeq" id="WP_281742200.1">
    <property type="nucleotide sequence ID" value="NZ_AP026973.1"/>
</dbReference>
<evidence type="ECO:0000256" key="11">
    <source>
        <dbReference type="ARBA" id="ARBA00023163"/>
    </source>
</evidence>
<keyword evidence="9" id="KW-0460">Magnesium</keyword>
<evidence type="ECO:0000256" key="1">
    <source>
        <dbReference type="ARBA" id="ARBA00022478"/>
    </source>
</evidence>
<evidence type="ECO:0000259" key="14">
    <source>
        <dbReference type="PROSITE" id="PS50880"/>
    </source>
</evidence>
<protein>
    <recommendedName>
        <fullName evidence="12">DNA primase</fullName>
        <ecNumber evidence="12">2.7.7.101</ecNumber>
    </recommendedName>
</protein>
<keyword evidence="6 12" id="KW-0479">Metal-binding</keyword>
<evidence type="ECO:0000256" key="3">
    <source>
        <dbReference type="ARBA" id="ARBA00022679"/>
    </source>
</evidence>
<gene>
    <name evidence="12" type="primary">dnaG</name>
    <name evidence="15" type="ORF">PKF023_15480</name>
</gene>
<dbReference type="InterPro" id="IPR050219">
    <property type="entry name" value="DnaG_primase"/>
</dbReference>
<feature type="region of interest" description="Disordered" evidence="13">
    <location>
        <begin position="454"/>
        <end position="493"/>
    </location>
</feature>
<dbReference type="Gene3D" id="1.20.50.20">
    <property type="entry name" value="DnaG, RNA polymerase domain, helical bundle"/>
    <property type="match status" value="1"/>
</dbReference>
<evidence type="ECO:0000256" key="10">
    <source>
        <dbReference type="ARBA" id="ARBA00023125"/>
    </source>
</evidence>
<evidence type="ECO:0000256" key="6">
    <source>
        <dbReference type="ARBA" id="ARBA00022723"/>
    </source>
</evidence>
<keyword evidence="11 12" id="KW-0804">Transcription</keyword>
<dbReference type="InterPro" id="IPR034151">
    <property type="entry name" value="TOPRIM_DnaG_bac"/>
</dbReference>
<proteinExistence type="inferred from homology"/>
<dbReference type="GO" id="GO:0003677">
    <property type="term" value="F:DNA binding"/>
    <property type="evidence" value="ECO:0007669"/>
    <property type="project" value="UniProtKB-KW"/>
</dbReference>
<dbReference type="GO" id="GO:0008270">
    <property type="term" value="F:zinc ion binding"/>
    <property type="evidence" value="ECO:0007669"/>
    <property type="project" value="UniProtKB-UniRule"/>
</dbReference>
<dbReference type="InterPro" id="IPR006295">
    <property type="entry name" value="DNA_primase_DnaG"/>
</dbReference>
<dbReference type="GO" id="GO:0006269">
    <property type="term" value="P:DNA replication, synthesis of primer"/>
    <property type="evidence" value="ECO:0007669"/>
    <property type="project" value="UniProtKB-UniRule"/>
</dbReference>
<sequence length="655" mass="71938">MALIPQSFIADLLNRVDIVDVVGQHVKLKKAGANFQGLCPFHSEKSPSFSVSPTKQFYHCFGCGAHGSAISFLMEYSGLGYVDAIEDLARSAGLDVPREERTANDVARQQQAMALSEVMSSAADWYRQQLKGNTRAVEYLKGRGLTGEIAKRYALGYAPDGWQGLEAVFGTYSNDEVAKILLEGGLLIQGEQSEGANVKRYDRFRDRIMFPIRNPKGQTIGFGGRILDQGEPKYLNSPETPLFSKGNTLYGLFEARQAIRSQEYVLVCEGYMDVVALAQLGFPNAVATLGTACTANHVRMLLRQTDKVVFSFDGDSAGQRAAQRALEACLPLMSDDKEIRFLFLPTEHDPDSYVRAYGAPAFEKVIKEAMSISSFFFKVVSEDHELTTPEGRAHTHHAAKPLLLSMPPIALRTQILRELAIRTNTTPAELEAFCGLTVAPAPVRQTTYQPMQARTRGTQGNQNNQNTFSGNGNRQGAPWQASKGSAKRVASQNIEPPKAPTDLAEQMLRVIIQFPHLGKALDENKRALALKAAEQRSEKAHALMKDLLAQCDLVELIPGEGNKPATAGAGAFAMFQDQLSRSELAPLYEVLRNRVMGSDLELDGAAADLDGAFKKLELTHLKQEMTEIAQKIAGSTATEQDRARYRELGEKLKFS</sequence>
<evidence type="ECO:0000256" key="12">
    <source>
        <dbReference type="HAMAP-Rule" id="MF_00974"/>
    </source>
</evidence>
<dbReference type="GO" id="GO:0003899">
    <property type="term" value="F:DNA-directed RNA polymerase activity"/>
    <property type="evidence" value="ECO:0007669"/>
    <property type="project" value="UniProtKB-UniRule"/>
</dbReference>
<feature type="compositionally biased region" description="Low complexity" evidence="13">
    <location>
        <begin position="454"/>
        <end position="474"/>
    </location>
</feature>
<keyword evidence="10 12" id="KW-0238">DNA-binding</keyword>
<dbReference type="SUPFAM" id="SSF57783">
    <property type="entry name" value="Zinc beta-ribbon"/>
    <property type="match status" value="1"/>
</dbReference>
<dbReference type="GO" id="GO:0005737">
    <property type="term" value="C:cytoplasm"/>
    <property type="evidence" value="ECO:0007669"/>
    <property type="project" value="TreeGrafter"/>
</dbReference>
<evidence type="ECO:0000256" key="5">
    <source>
        <dbReference type="ARBA" id="ARBA00022705"/>
    </source>
</evidence>
<dbReference type="Pfam" id="PF08275">
    <property type="entry name" value="DNAG_N"/>
    <property type="match status" value="1"/>
</dbReference>
<evidence type="ECO:0000256" key="4">
    <source>
        <dbReference type="ARBA" id="ARBA00022695"/>
    </source>
</evidence>
<dbReference type="Gene3D" id="3.40.1360.10">
    <property type="match status" value="1"/>
</dbReference>
<comment type="catalytic activity">
    <reaction evidence="12">
        <text>ssDNA + n NTP = ssDNA/pppN(pN)n-1 hybrid + (n-1) diphosphate.</text>
        <dbReference type="EC" id="2.7.7.101"/>
    </reaction>
</comment>
<dbReference type="InterPro" id="IPR037068">
    <property type="entry name" value="DNA_primase_core_N_sf"/>
</dbReference>
<dbReference type="SMART" id="SM00493">
    <property type="entry name" value="TOPRIM"/>
    <property type="match status" value="1"/>
</dbReference>
<dbReference type="Pfam" id="PF10410">
    <property type="entry name" value="DnaB_bind"/>
    <property type="match status" value="1"/>
</dbReference>
<dbReference type="Gene3D" id="3.90.980.10">
    <property type="entry name" value="DNA primase, catalytic core, N-terminal domain"/>
    <property type="match status" value="1"/>
</dbReference>
<evidence type="ECO:0000256" key="13">
    <source>
        <dbReference type="SAM" id="MobiDB-lite"/>
    </source>
</evidence>
<accession>A0A9C7FAY1</accession>
<feature type="zinc finger region" description="CHC2-type" evidence="12">
    <location>
        <begin position="39"/>
        <end position="63"/>
    </location>
</feature>
<dbReference type="InterPro" id="IPR002694">
    <property type="entry name" value="Znf_CHC2"/>
</dbReference>
<dbReference type="PANTHER" id="PTHR30313:SF2">
    <property type="entry name" value="DNA PRIMASE"/>
    <property type="match status" value="1"/>
</dbReference>
<dbReference type="HAMAP" id="MF_00974">
    <property type="entry name" value="DNA_primase_DnaG"/>
    <property type="match status" value="1"/>
</dbReference>
<dbReference type="InterPro" id="IPR030846">
    <property type="entry name" value="DnaG_bac"/>
</dbReference>
<keyword evidence="7 12" id="KW-0863">Zinc-finger</keyword>
<dbReference type="Proteomes" id="UP001211097">
    <property type="component" value="Chromosome"/>
</dbReference>
<dbReference type="GO" id="GO:1990077">
    <property type="term" value="C:primosome complex"/>
    <property type="evidence" value="ECO:0007669"/>
    <property type="project" value="UniProtKB-KW"/>
</dbReference>
<dbReference type="AlphaFoldDB" id="A0A9C7FAY1"/>
<dbReference type="InterPro" id="IPR013264">
    <property type="entry name" value="DNAG_N"/>
</dbReference>